<dbReference type="SUPFAM" id="SSF57667">
    <property type="entry name" value="beta-beta-alpha zinc fingers"/>
    <property type="match status" value="1"/>
</dbReference>
<dbReference type="EMBL" id="BMAW01071396">
    <property type="protein sequence ID" value="GFT77928.1"/>
    <property type="molecule type" value="Genomic_DNA"/>
</dbReference>
<reference evidence="3" key="1">
    <citation type="submission" date="2020-08" db="EMBL/GenBank/DDBJ databases">
        <title>Multicomponent nature underlies the extraordinary mechanical properties of spider dragline silk.</title>
        <authorList>
            <person name="Kono N."/>
            <person name="Nakamura H."/>
            <person name="Mori M."/>
            <person name="Yoshida Y."/>
            <person name="Ohtoshi R."/>
            <person name="Malay A.D."/>
            <person name="Moran D.A.P."/>
            <person name="Tomita M."/>
            <person name="Numata K."/>
            <person name="Arakawa K."/>
        </authorList>
    </citation>
    <scope>NUCLEOTIDE SEQUENCE</scope>
</reference>
<keyword evidence="1" id="KW-0479">Metal-binding</keyword>
<evidence type="ECO:0000259" key="2">
    <source>
        <dbReference type="PROSITE" id="PS50157"/>
    </source>
</evidence>
<protein>
    <recommendedName>
        <fullName evidence="2">C2H2-type domain-containing protein</fullName>
    </recommendedName>
</protein>
<gene>
    <name evidence="3" type="ORF">NPIL_144831</name>
</gene>
<sequence>MLVSNILKIENGVTSLTVIPHLCHLCRKAFTTKSDLTDHLLTHGIHFSDMEEAAPETSSENDSKPYACESLLITVKLPGIVILLNLPAT</sequence>
<keyword evidence="1" id="KW-0862">Zinc</keyword>
<dbReference type="PROSITE" id="PS00028">
    <property type="entry name" value="ZINC_FINGER_C2H2_1"/>
    <property type="match status" value="1"/>
</dbReference>
<name>A0A8X6U3I3_NEPPI</name>
<feature type="domain" description="C2H2-type" evidence="2">
    <location>
        <begin position="21"/>
        <end position="51"/>
    </location>
</feature>
<evidence type="ECO:0000313" key="4">
    <source>
        <dbReference type="Proteomes" id="UP000887013"/>
    </source>
</evidence>
<dbReference type="InterPro" id="IPR013087">
    <property type="entry name" value="Znf_C2H2_type"/>
</dbReference>
<accession>A0A8X6U3I3</accession>
<keyword evidence="1" id="KW-0863">Zinc-finger</keyword>
<dbReference type="AlphaFoldDB" id="A0A8X6U3I3"/>
<dbReference type="Proteomes" id="UP000887013">
    <property type="component" value="Unassembled WGS sequence"/>
</dbReference>
<comment type="caution">
    <text evidence="3">The sequence shown here is derived from an EMBL/GenBank/DDBJ whole genome shotgun (WGS) entry which is preliminary data.</text>
</comment>
<keyword evidence="4" id="KW-1185">Reference proteome</keyword>
<dbReference type="OrthoDB" id="6407103at2759"/>
<proteinExistence type="predicted"/>
<dbReference type="InterPro" id="IPR036236">
    <property type="entry name" value="Znf_C2H2_sf"/>
</dbReference>
<organism evidence="3 4">
    <name type="scientific">Nephila pilipes</name>
    <name type="common">Giant wood spider</name>
    <name type="synonym">Nephila maculata</name>
    <dbReference type="NCBI Taxonomy" id="299642"/>
    <lineage>
        <taxon>Eukaryota</taxon>
        <taxon>Metazoa</taxon>
        <taxon>Ecdysozoa</taxon>
        <taxon>Arthropoda</taxon>
        <taxon>Chelicerata</taxon>
        <taxon>Arachnida</taxon>
        <taxon>Araneae</taxon>
        <taxon>Araneomorphae</taxon>
        <taxon>Entelegynae</taxon>
        <taxon>Araneoidea</taxon>
        <taxon>Nephilidae</taxon>
        <taxon>Nephila</taxon>
    </lineage>
</organism>
<dbReference type="PROSITE" id="PS50157">
    <property type="entry name" value="ZINC_FINGER_C2H2_2"/>
    <property type="match status" value="1"/>
</dbReference>
<evidence type="ECO:0000256" key="1">
    <source>
        <dbReference type="PROSITE-ProRule" id="PRU00042"/>
    </source>
</evidence>
<evidence type="ECO:0000313" key="3">
    <source>
        <dbReference type="EMBL" id="GFT77928.1"/>
    </source>
</evidence>
<dbReference type="GO" id="GO:0008270">
    <property type="term" value="F:zinc ion binding"/>
    <property type="evidence" value="ECO:0007669"/>
    <property type="project" value="UniProtKB-KW"/>
</dbReference>
<dbReference type="Gene3D" id="3.30.160.60">
    <property type="entry name" value="Classic Zinc Finger"/>
    <property type="match status" value="1"/>
</dbReference>